<dbReference type="EMBL" id="ANFM02000027">
    <property type="protein sequence ID" value="EOD78807.1"/>
    <property type="molecule type" value="Genomic_DNA"/>
</dbReference>
<evidence type="ECO:0000313" key="1">
    <source>
        <dbReference type="EMBL" id="EOD78807.1"/>
    </source>
</evidence>
<name>R1IMV9_9GAMM</name>
<reference evidence="1 2" key="1">
    <citation type="journal article" date="2014" name="PLoS ONE">
        <title>Grimontia indica AK16(T), sp. nov., Isolated from a Seawater Sample Reports the Presence of Pathogenic Genes Similar to Vibrio Genus.</title>
        <authorList>
            <person name="Singh A."/>
            <person name="Vaidya B."/>
            <person name="Khatri I."/>
            <person name="Srinivas T.N."/>
            <person name="Subramanian S."/>
            <person name="Korpole S."/>
            <person name="Pinnaka A.K."/>
        </authorList>
    </citation>
    <scope>NUCLEOTIDE SEQUENCE [LARGE SCALE GENOMIC DNA]</scope>
    <source>
        <strain evidence="1 2">AK16</strain>
    </source>
</reference>
<accession>R1IMV9</accession>
<protein>
    <submittedName>
        <fullName evidence="1">Uncharacterized protein</fullName>
    </submittedName>
</protein>
<gene>
    <name evidence="1" type="ORF">D515_02313</name>
</gene>
<proteinExistence type="predicted"/>
<dbReference type="Proteomes" id="UP000011223">
    <property type="component" value="Unassembled WGS sequence"/>
</dbReference>
<keyword evidence="2" id="KW-1185">Reference proteome</keyword>
<comment type="caution">
    <text evidence="1">The sequence shown here is derived from an EMBL/GenBank/DDBJ whole genome shotgun (WGS) entry which is preliminary data.</text>
</comment>
<sequence>MLGGSVVFDYGPLYRSIQMFKGMPEKEALKCVAQMTELLNEY</sequence>
<organism evidence="1 2">
    <name type="scientific">Grimontia indica</name>
    <dbReference type="NCBI Taxonomy" id="1056512"/>
    <lineage>
        <taxon>Bacteria</taxon>
        <taxon>Pseudomonadati</taxon>
        <taxon>Pseudomonadota</taxon>
        <taxon>Gammaproteobacteria</taxon>
        <taxon>Vibrionales</taxon>
        <taxon>Vibrionaceae</taxon>
        <taxon>Grimontia</taxon>
    </lineage>
</organism>
<dbReference type="AlphaFoldDB" id="R1IMV9"/>
<evidence type="ECO:0000313" key="2">
    <source>
        <dbReference type="Proteomes" id="UP000011223"/>
    </source>
</evidence>